<organism evidence="1 2">
    <name type="scientific">Pseudomonas prosekii</name>
    <dbReference type="NCBI Taxonomy" id="1148509"/>
    <lineage>
        <taxon>Bacteria</taxon>
        <taxon>Pseudomonadati</taxon>
        <taxon>Pseudomonadota</taxon>
        <taxon>Gammaproteobacteria</taxon>
        <taxon>Pseudomonadales</taxon>
        <taxon>Pseudomonadaceae</taxon>
        <taxon>Pseudomonas</taxon>
    </lineage>
</organism>
<accession>A0A2U2D3R7</accession>
<protein>
    <submittedName>
        <fullName evidence="1">Uncharacterized protein</fullName>
    </submittedName>
</protein>
<dbReference type="AlphaFoldDB" id="A0A2U2D3R7"/>
<evidence type="ECO:0000313" key="2">
    <source>
        <dbReference type="Proteomes" id="UP000245056"/>
    </source>
</evidence>
<dbReference type="Proteomes" id="UP000245056">
    <property type="component" value="Unassembled WGS sequence"/>
</dbReference>
<gene>
    <name evidence="1" type="ORF">C9I49_20830</name>
</gene>
<name>A0A2U2D3R7_9PSED</name>
<comment type="caution">
    <text evidence="1">The sequence shown here is derived from an EMBL/GenBank/DDBJ whole genome shotgun (WGS) entry which is preliminary data.</text>
</comment>
<dbReference type="EMBL" id="QFAW01000033">
    <property type="protein sequence ID" value="PWE41534.1"/>
    <property type="molecule type" value="Genomic_DNA"/>
</dbReference>
<reference evidence="1 2" key="1">
    <citation type="submission" date="2018-05" db="EMBL/GenBank/DDBJ databases">
        <title>Genome sequences of two Antarctic strains of Pseudomonas prosekii: insights into adaptation to extreme conditions.</title>
        <authorList>
            <person name="Snopkova K."/>
            <person name="Dufkova K."/>
            <person name="Cejkova D."/>
            <person name="Sedlacek I."/>
            <person name="Smajs D."/>
        </authorList>
    </citation>
    <scope>NUCLEOTIDE SEQUENCE [LARGE SCALE GENOMIC DNA]</scope>
    <source>
        <strain evidence="1 2">P2673</strain>
    </source>
</reference>
<evidence type="ECO:0000313" key="1">
    <source>
        <dbReference type="EMBL" id="PWE41534.1"/>
    </source>
</evidence>
<proteinExistence type="predicted"/>
<sequence length="70" mass="7921">MESNQRVNARTAKLDTEALRKHDEQLRPRQFANRSSVDVETAIRAQIYLKYSQSPLLAVSSRVSMSASGR</sequence>